<evidence type="ECO:0008006" key="3">
    <source>
        <dbReference type="Google" id="ProtNLM"/>
    </source>
</evidence>
<evidence type="ECO:0000313" key="1">
    <source>
        <dbReference type="EMBL" id="GAA4187421.1"/>
    </source>
</evidence>
<keyword evidence="2" id="KW-1185">Reference proteome</keyword>
<dbReference type="RefSeq" id="WP_344917552.1">
    <property type="nucleotide sequence ID" value="NZ_BAABAQ010000003.1"/>
</dbReference>
<sequence>MPREQGTTMELMPPVPEPTALDLVAVPRLGRPAAAPRLPGRVSLSRPYVRRLIADEADGADEGERSEFVRAGAGADFYLLSLVCSFRPGPDPFVDASLGVLLDSPAPHEPPIAWSMTPKLATAPSGNGVKLTIGAKLMFVESQLEYAPEEKAEEHYLVGLGEHQSDPEWRFRRTSRHPLLGDERVTLVVRGAAGAPVSARLMLAATFRQARLGMIRYRAELSPALREIDLTAHAEPPAVGA</sequence>
<dbReference type="Proteomes" id="UP001501251">
    <property type="component" value="Unassembled WGS sequence"/>
</dbReference>
<accession>A0ABP8APH3</accession>
<comment type="caution">
    <text evidence="1">The sequence shown here is derived from an EMBL/GenBank/DDBJ whole genome shotgun (WGS) entry which is preliminary data.</text>
</comment>
<protein>
    <recommendedName>
        <fullName evidence="3">DUF1990 domain-containing protein</fullName>
    </recommendedName>
</protein>
<evidence type="ECO:0000313" key="2">
    <source>
        <dbReference type="Proteomes" id="UP001501251"/>
    </source>
</evidence>
<name>A0ABP8APH3_9ACTN</name>
<reference evidence="2" key="1">
    <citation type="journal article" date="2019" name="Int. J. Syst. Evol. Microbiol.">
        <title>The Global Catalogue of Microorganisms (GCM) 10K type strain sequencing project: providing services to taxonomists for standard genome sequencing and annotation.</title>
        <authorList>
            <consortium name="The Broad Institute Genomics Platform"/>
            <consortium name="The Broad Institute Genome Sequencing Center for Infectious Disease"/>
            <person name="Wu L."/>
            <person name="Ma J."/>
        </authorList>
    </citation>
    <scope>NUCLEOTIDE SEQUENCE [LARGE SCALE GENOMIC DNA]</scope>
    <source>
        <strain evidence="2">JCM 17388</strain>
    </source>
</reference>
<dbReference type="EMBL" id="BAABAQ010000003">
    <property type="protein sequence ID" value="GAA4187421.1"/>
    <property type="molecule type" value="Genomic_DNA"/>
</dbReference>
<organism evidence="1 2">
    <name type="scientific">Streptosporangium oxazolinicum</name>
    <dbReference type="NCBI Taxonomy" id="909287"/>
    <lineage>
        <taxon>Bacteria</taxon>
        <taxon>Bacillati</taxon>
        <taxon>Actinomycetota</taxon>
        <taxon>Actinomycetes</taxon>
        <taxon>Streptosporangiales</taxon>
        <taxon>Streptosporangiaceae</taxon>
        <taxon>Streptosporangium</taxon>
    </lineage>
</organism>
<gene>
    <name evidence="1" type="ORF">GCM10022252_20910</name>
</gene>
<proteinExistence type="predicted"/>